<accession>A0ABR1KLV3</accession>
<name>A0ABR1KLV3_9PEZI</name>
<proteinExistence type="predicted"/>
<comment type="caution">
    <text evidence="2">The sequence shown here is derived from an EMBL/GenBank/DDBJ whole genome shotgun (WGS) entry which is preliminary data.</text>
</comment>
<gene>
    <name evidence="2" type="ORF">IWZ03DRAFT_172866</name>
</gene>
<feature type="compositionally biased region" description="Polar residues" evidence="1">
    <location>
        <begin position="574"/>
        <end position="586"/>
    </location>
</feature>
<sequence length="664" mass="72485">MNRADESQSLPQSRFGRSGMPPGQNELSVSNLPSGTWDINFRGSCPRCHQWHNRMLLRSSRLPGVWSGVRCQRCSFKWFNLSGDSRQITLISHQMVKLGPAHITSHRTLSTHRGEGLDMESFLDKWHSISAMDGPVLASTGPLKTLQDFTINLAPDRQSIIPGAMDPSPPVREASAKALDLDGATENTSRQTSRGQAATLRGRKGSVVQSDTNRSPRQLGEVKEEKQSKGAAKMKTKIRRAIILLRGQGNLRREHPTPKSTTEPPVVTSQDESATPILRDGPKVERAKIRKPAPAAVSRSATIQHARCKSAPEEPQHRFDDEGFQPLLPGTSPIGTACQNIFPQNLSELRRPRSLVARPLLCACDPDCHCKRPSSSLIVEHALTDRASIYGLDLAQAEAHTRPSRRSHELAFIGTGFGGESTTSIQSSILHPQERSPSSSRRQRPTSLHLSGSSPLAYESQATTAYAQSEGATASDISVPTPRTSCFQQQQRDLFLLAPPAINSPRTRMPSPSSMATSSPSIHVPHQHQSGDRTSGSGPLAHNRNFFEHLAVGSVASAGGSGRAASASPIQEAFDTSHSGPVSSLSTEDDADEEEDHENPNTTDPRVSQDNDSQGRQRYGHGSYYDCWRQQQQQQQRQQQRPESQSLEQHGSRSPGPLSAQPVT</sequence>
<feature type="compositionally biased region" description="Low complexity" evidence="1">
    <location>
        <begin position="629"/>
        <end position="641"/>
    </location>
</feature>
<feature type="compositionally biased region" description="Polar residues" evidence="1">
    <location>
        <begin position="185"/>
        <end position="196"/>
    </location>
</feature>
<feature type="region of interest" description="Disordered" evidence="1">
    <location>
        <begin position="180"/>
        <end position="235"/>
    </location>
</feature>
<feature type="region of interest" description="Disordered" evidence="1">
    <location>
        <begin position="1"/>
        <end position="29"/>
    </location>
</feature>
<reference evidence="2 3" key="1">
    <citation type="submission" date="2024-04" db="EMBL/GenBank/DDBJ databases">
        <title>Phyllosticta paracitricarpa is synonymous to the EU quarantine fungus P. citricarpa based on phylogenomic analyses.</title>
        <authorList>
            <consortium name="Lawrence Berkeley National Laboratory"/>
            <person name="Van Ingen-Buijs V.A."/>
            <person name="Van Westerhoven A.C."/>
            <person name="Haridas S."/>
            <person name="Skiadas P."/>
            <person name="Martin F."/>
            <person name="Groenewald J.Z."/>
            <person name="Crous P.W."/>
            <person name="Seidl M.F."/>
        </authorList>
    </citation>
    <scope>NUCLEOTIDE SEQUENCE [LARGE SCALE GENOMIC DNA]</scope>
    <source>
        <strain evidence="2 3">CBS 123371</strain>
    </source>
</reference>
<feature type="compositionally biased region" description="Low complexity" evidence="1">
    <location>
        <begin position="504"/>
        <end position="521"/>
    </location>
</feature>
<feature type="region of interest" description="Disordered" evidence="1">
    <location>
        <begin position="423"/>
        <end position="485"/>
    </location>
</feature>
<evidence type="ECO:0008006" key="4">
    <source>
        <dbReference type="Google" id="ProtNLM"/>
    </source>
</evidence>
<feature type="compositionally biased region" description="Polar residues" evidence="1">
    <location>
        <begin position="207"/>
        <end position="216"/>
    </location>
</feature>
<feature type="region of interest" description="Disordered" evidence="1">
    <location>
        <begin position="247"/>
        <end position="273"/>
    </location>
</feature>
<feature type="region of interest" description="Disordered" evidence="1">
    <location>
        <begin position="501"/>
        <end position="542"/>
    </location>
</feature>
<dbReference type="Pfam" id="PF26358">
    <property type="entry name" value="EcdD_BsdD_detox"/>
    <property type="match status" value="1"/>
</dbReference>
<protein>
    <recommendedName>
        <fullName evidence="4">GATA-type domain-containing protein</fullName>
    </recommendedName>
</protein>
<feature type="compositionally biased region" description="Polar residues" evidence="1">
    <location>
        <begin position="446"/>
        <end position="485"/>
    </location>
</feature>
<feature type="compositionally biased region" description="Low complexity" evidence="1">
    <location>
        <begin position="558"/>
        <end position="568"/>
    </location>
</feature>
<evidence type="ECO:0000256" key="1">
    <source>
        <dbReference type="SAM" id="MobiDB-lite"/>
    </source>
</evidence>
<evidence type="ECO:0000313" key="2">
    <source>
        <dbReference type="EMBL" id="KAK7517477.1"/>
    </source>
</evidence>
<organism evidence="2 3">
    <name type="scientific">Phyllosticta citriasiana</name>
    <dbReference type="NCBI Taxonomy" id="595635"/>
    <lineage>
        <taxon>Eukaryota</taxon>
        <taxon>Fungi</taxon>
        <taxon>Dikarya</taxon>
        <taxon>Ascomycota</taxon>
        <taxon>Pezizomycotina</taxon>
        <taxon>Dothideomycetes</taxon>
        <taxon>Dothideomycetes incertae sedis</taxon>
        <taxon>Botryosphaeriales</taxon>
        <taxon>Phyllostictaceae</taxon>
        <taxon>Phyllosticta</taxon>
    </lineage>
</organism>
<keyword evidence="3" id="KW-1185">Reference proteome</keyword>
<evidence type="ECO:0000313" key="3">
    <source>
        <dbReference type="Proteomes" id="UP001363622"/>
    </source>
</evidence>
<dbReference type="InterPro" id="IPR047707">
    <property type="entry name" value="VdcD-like"/>
</dbReference>
<dbReference type="EMBL" id="JBBPHU010000005">
    <property type="protein sequence ID" value="KAK7517477.1"/>
    <property type="molecule type" value="Genomic_DNA"/>
</dbReference>
<feature type="compositionally biased region" description="Polar residues" evidence="1">
    <location>
        <begin position="258"/>
        <end position="273"/>
    </location>
</feature>
<dbReference type="Proteomes" id="UP001363622">
    <property type="component" value="Unassembled WGS sequence"/>
</dbReference>
<feature type="compositionally biased region" description="Acidic residues" evidence="1">
    <location>
        <begin position="587"/>
        <end position="597"/>
    </location>
</feature>
<feature type="region of interest" description="Disordered" evidence="1">
    <location>
        <begin position="558"/>
        <end position="664"/>
    </location>
</feature>